<dbReference type="PANTHER" id="PTHR43162:SF1">
    <property type="entry name" value="PRESTALK A DIFFERENTIATION PROTEIN A"/>
    <property type="match status" value="1"/>
</dbReference>
<evidence type="ECO:0000313" key="1">
    <source>
        <dbReference type="EMBL" id="GAA1195908.1"/>
    </source>
</evidence>
<organism evidence="1 2">
    <name type="scientific">Prauserella alba</name>
    <dbReference type="NCBI Taxonomy" id="176898"/>
    <lineage>
        <taxon>Bacteria</taxon>
        <taxon>Bacillati</taxon>
        <taxon>Actinomycetota</taxon>
        <taxon>Actinomycetes</taxon>
        <taxon>Pseudonocardiales</taxon>
        <taxon>Pseudonocardiaceae</taxon>
        <taxon>Prauserella</taxon>
    </lineage>
</organism>
<dbReference type="InterPro" id="IPR051604">
    <property type="entry name" value="Ergot_Alk_Oxidoreductase"/>
</dbReference>
<name>A0ABP4FRB6_9PSEU</name>
<reference evidence="2" key="1">
    <citation type="journal article" date="2019" name="Int. J. Syst. Evol. Microbiol.">
        <title>The Global Catalogue of Microorganisms (GCM) 10K type strain sequencing project: providing services to taxonomists for standard genome sequencing and annotation.</title>
        <authorList>
            <consortium name="The Broad Institute Genomics Platform"/>
            <consortium name="The Broad Institute Genome Sequencing Center for Infectious Disease"/>
            <person name="Wu L."/>
            <person name="Ma J."/>
        </authorList>
    </citation>
    <scope>NUCLEOTIDE SEQUENCE [LARGE SCALE GENOMIC DNA]</scope>
    <source>
        <strain evidence="2">JCM 13022</strain>
    </source>
</reference>
<protein>
    <submittedName>
        <fullName evidence="1">NAD(P)H-binding protein</fullName>
    </submittedName>
</protein>
<dbReference type="SUPFAM" id="SSF51735">
    <property type="entry name" value="NAD(P)-binding Rossmann-fold domains"/>
    <property type="match status" value="1"/>
</dbReference>
<sequence>MILLTAMPPSREPGAVPTVPVVRTLAERLREHGQRVRVLVPESEAGDWPDGIELLLGRVTDPVEFSAAAADAELVFLGGLTGEPLAPLRELTTTLVTERVRRVVVLGSHGSDFDDGISDETWQWSAFERCLENRGVGRVWLRPTAVMASANVGGYPIPGSAVVDRIRRGQEVHEYLPTAPYAFIHENDLAEIAATLLLGDRCGGTVDVSGTTVSALERIAALGAALGAEPKLVELTADEAVERWRRDGWPEDTIGVMLYALPAFAAQPDNLGLREQEETARVLLGRAPRTFQQWAAQLADRVTSPEGS</sequence>
<evidence type="ECO:0000313" key="2">
    <source>
        <dbReference type="Proteomes" id="UP001500467"/>
    </source>
</evidence>
<dbReference type="EMBL" id="BAAALM010000004">
    <property type="protein sequence ID" value="GAA1195908.1"/>
    <property type="molecule type" value="Genomic_DNA"/>
</dbReference>
<accession>A0ABP4FRB6</accession>
<dbReference type="InterPro" id="IPR036291">
    <property type="entry name" value="NAD(P)-bd_dom_sf"/>
</dbReference>
<dbReference type="Gene3D" id="3.40.50.720">
    <property type="entry name" value="NAD(P)-binding Rossmann-like Domain"/>
    <property type="match status" value="1"/>
</dbReference>
<gene>
    <name evidence="1" type="ORF">GCM10009675_08650</name>
</gene>
<comment type="caution">
    <text evidence="1">The sequence shown here is derived from an EMBL/GenBank/DDBJ whole genome shotgun (WGS) entry which is preliminary data.</text>
</comment>
<keyword evidence="2" id="KW-1185">Reference proteome</keyword>
<dbReference type="RefSeq" id="WP_253859496.1">
    <property type="nucleotide sequence ID" value="NZ_BAAALM010000004.1"/>
</dbReference>
<dbReference type="PANTHER" id="PTHR43162">
    <property type="match status" value="1"/>
</dbReference>
<dbReference type="Proteomes" id="UP001500467">
    <property type="component" value="Unassembled WGS sequence"/>
</dbReference>
<proteinExistence type="predicted"/>